<keyword evidence="3" id="KW-1185">Reference proteome</keyword>
<feature type="compositionally biased region" description="Low complexity" evidence="1">
    <location>
        <begin position="57"/>
        <end position="70"/>
    </location>
</feature>
<proteinExistence type="predicted"/>
<evidence type="ECO:0000256" key="1">
    <source>
        <dbReference type="SAM" id="MobiDB-lite"/>
    </source>
</evidence>
<reference evidence="2 3" key="1">
    <citation type="submission" date="2019-12" db="EMBL/GenBank/DDBJ databases">
        <authorList>
            <person name="Xu J."/>
        </authorList>
    </citation>
    <scope>NUCLEOTIDE SEQUENCE [LARGE SCALE GENOMIC DNA]</scope>
    <source>
        <strain evidence="2 3">HX-5-24</strain>
    </source>
</reference>
<sequence>MANQTRGTSNRGFASMDPETQRKIAQKGGEAVSRDREHMSMIGRKGGEASGGNRTHPTNAPAQNTPPTTQFGGNEPGSNH</sequence>
<accession>A0A7C9HU20</accession>
<dbReference type="EMBL" id="WOXT01000001">
    <property type="protein sequence ID" value="MUV13318.1"/>
    <property type="molecule type" value="Genomic_DNA"/>
</dbReference>
<dbReference type="Proteomes" id="UP000479692">
    <property type="component" value="Unassembled WGS sequence"/>
</dbReference>
<dbReference type="AlphaFoldDB" id="A0A7C9HU20"/>
<dbReference type="InterPro" id="IPR019626">
    <property type="entry name" value="Stress-induced_KGG_rpt"/>
</dbReference>
<comment type="caution">
    <text evidence="2">The sequence shown here is derived from an EMBL/GenBank/DDBJ whole genome shotgun (WGS) entry which is preliminary data.</text>
</comment>
<feature type="compositionally biased region" description="Polar residues" evidence="1">
    <location>
        <begin position="1"/>
        <end position="12"/>
    </location>
</feature>
<dbReference type="Pfam" id="PF10685">
    <property type="entry name" value="KGG"/>
    <property type="match status" value="1"/>
</dbReference>
<organism evidence="2 3">
    <name type="scientific">Noviluteimonas gilva</name>
    <dbReference type="NCBI Taxonomy" id="2682097"/>
    <lineage>
        <taxon>Bacteria</taxon>
        <taxon>Pseudomonadati</taxon>
        <taxon>Pseudomonadota</taxon>
        <taxon>Gammaproteobacteria</taxon>
        <taxon>Lysobacterales</taxon>
        <taxon>Lysobacteraceae</taxon>
        <taxon>Noviluteimonas</taxon>
    </lineage>
</organism>
<dbReference type="RefSeq" id="WP_156640435.1">
    <property type="nucleotide sequence ID" value="NZ_WOXT01000001.1"/>
</dbReference>
<evidence type="ECO:0000313" key="3">
    <source>
        <dbReference type="Proteomes" id="UP000479692"/>
    </source>
</evidence>
<name>A0A7C9HU20_9GAMM</name>
<protein>
    <submittedName>
        <fullName evidence="2">Stress-induced protein</fullName>
    </submittedName>
</protein>
<feature type="region of interest" description="Disordered" evidence="1">
    <location>
        <begin position="1"/>
        <end position="80"/>
    </location>
</feature>
<gene>
    <name evidence="2" type="ORF">GN331_03760</name>
</gene>
<evidence type="ECO:0000313" key="2">
    <source>
        <dbReference type="EMBL" id="MUV13318.1"/>
    </source>
</evidence>